<feature type="transmembrane region" description="Helical" evidence="7">
    <location>
        <begin position="144"/>
        <end position="163"/>
    </location>
</feature>
<evidence type="ECO:0000256" key="1">
    <source>
        <dbReference type="ARBA" id="ARBA00004651"/>
    </source>
</evidence>
<keyword evidence="4 7" id="KW-0812">Transmembrane</keyword>
<proteinExistence type="inferred from homology"/>
<evidence type="ECO:0000256" key="2">
    <source>
        <dbReference type="ARBA" id="ARBA00007362"/>
    </source>
</evidence>
<comment type="subcellular location">
    <subcellularLocation>
        <location evidence="1">Cell membrane</location>
        <topology evidence="1">Multi-pass membrane protein</topology>
    </subcellularLocation>
</comment>
<feature type="transmembrane region" description="Helical" evidence="7">
    <location>
        <begin position="66"/>
        <end position="85"/>
    </location>
</feature>
<protein>
    <submittedName>
        <fullName evidence="9">EamA family transporter</fullName>
    </submittedName>
</protein>
<comment type="similarity">
    <text evidence="2">Belongs to the EamA transporter family.</text>
</comment>
<feature type="transmembrane region" description="Helical" evidence="7">
    <location>
        <begin position="120"/>
        <end position="138"/>
    </location>
</feature>
<feature type="domain" description="EamA" evidence="8">
    <location>
        <begin position="144"/>
        <end position="278"/>
    </location>
</feature>
<feature type="transmembrane region" description="Helical" evidence="7">
    <location>
        <begin position="262"/>
        <end position="281"/>
    </location>
</feature>
<evidence type="ECO:0000259" key="8">
    <source>
        <dbReference type="Pfam" id="PF00892"/>
    </source>
</evidence>
<feature type="transmembrane region" description="Helical" evidence="7">
    <location>
        <begin position="91"/>
        <end position="111"/>
    </location>
</feature>
<feature type="domain" description="EamA" evidence="8">
    <location>
        <begin position="5"/>
        <end position="135"/>
    </location>
</feature>
<feature type="transmembrane region" description="Helical" evidence="7">
    <location>
        <begin position="36"/>
        <end position="54"/>
    </location>
</feature>
<evidence type="ECO:0000313" key="9">
    <source>
        <dbReference type="EMBL" id="OME88605.1"/>
    </source>
</evidence>
<dbReference type="InterPro" id="IPR051258">
    <property type="entry name" value="Diverse_Substrate_Transporter"/>
</dbReference>
<dbReference type="RefSeq" id="WP_076326097.1">
    <property type="nucleotide sequence ID" value="NZ_MRTF01000014.1"/>
</dbReference>
<keyword evidence="5 7" id="KW-1133">Transmembrane helix</keyword>
<sequence length="307" mass="34184">MKPLKADLMILFITICWGSSYLFMKVGLDSLGEFNLIALRFGLAFILAGVIFFPRLRQVNVKTIRYAMLLGFILFIMFTALTFGLKTTTTSNAGFLVSLTVVFVPLLHTFLFKKKIENKVIVSILLALTGIALLTIQLPFTFKIGDLFCIAAALCYALHINMVSTAAQKVDTLSLGILQLGFTGLYAYISSLLFETPVWPSTTHSWIAVLVLSVVCTAVGFIFQMIAQKYTTATRTGLVFSLEPVFAALVGFWFAHEIMNSNQYWGAVLVFLSVVLSSVNVKARRRSTIKNRPFRWSRILLNSSKKA</sequence>
<evidence type="ECO:0000256" key="4">
    <source>
        <dbReference type="ARBA" id="ARBA00022692"/>
    </source>
</evidence>
<dbReference type="PANTHER" id="PTHR42920:SF5">
    <property type="entry name" value="EAMA DOMAIN-CONTAINING PROTEIN"/>
    <property type="match status" value="1"/>
</dbReference>
<accession>A0A1R1ASS4</accession>
<dbReference type="Pfam" id="PF00892">
    <property type="entry name" value="EamA"/>
    <property type="match status" value="2"/>
</dbReference>
<dbReference type="AlphaFoldDB" id="A0A1R1ASS4"/>
<evidence type="ECO:0000256" key="3">
    <source>
        <dbReference type="ARBA" id="ARBA00022475"/>
    </source>
</evidence>
<gene>
    <name evidence="9" type="ORF">BK123_30470</name>
</gene>
<keyword evidence="6 7" id="KW-0472">Membrane</keyword>
<dbReference type="Proteomes" id="UP000187074">
    <property type="component" value="Unassembled WGS sequence"/>
</dbReference>
<dbReference type="SUPFAM" id="SSF103481">
    <property type="entry name" value="Multidrug resistance efflux transporter EmrE"/>
    <property type="match status" value="2"/>
</dbReference>
<name>A0A1R1ASS4_PAELA</name>
<dbReference type="GO" id="GO:0005886">
    <property type="term" value="C:plasma membrane"/>
    <property type="evidence" value="ECO:0007669"/>
    <property type="project" value="UniProtKB-SubCell"/>
</dbReference>
<dbReference type="STRING" id="1401.BK123_30470"/>
<comment type="caution">
    <text evidence="9">The sequence shown here is derived from an EMBL/GenBank/DDBJ whole genome shotgun (WGS) entry which is preliminary data.</text>
</comment>
<feature type="transmembrane region" description="Helical" evidence="7">
    <location>
        <begin position="238"/>
        <end position="256"/>
    </location>
</feature>
<evidence type="ECO:0000256" key="7">
    <source>
        <dbReference type="SAM" id="Phobius"/>
    </source>
</evidence>
<reference evidence="9 10" key="1">
    <citation type="submission" date="2016-11" db="EMBL/GenBank/DDBJ databases">
        <title>Paenibacillus species isolates.</title>
        <authorList>
            <person name="Beno S.M."/>
        </authorList>
    </citation>
    <scope>NUCLEOTIDE SEQUENCE [LARGE SCALE GENOMIC DNA]</scope>
    <source>
        <strain evidence="9 10">FSL F4-0100</strain>
    </source>
</reference>
<dbReference type="PANTHER" id="PTHR42920">
    <property type="entry name" value="OS03G0707200 PROTEIN-RELATED"/>
    <property type="match status" value="1"/>
</dbReference>
<keyword evidence="3" id="KW-1003">Cell membrane</keyword>
<evidence type="ECO:0000256" key="5">
    <source>
        <dbReference type="ARBA" id="ARBA00022989"/>
    </source>
</evidence>
<organism evidence="9 10">
    <name type="scientific">Paenibacillus lautus</name>
    <name type="common">Bacillus lautus</name>
    <dbReference type="NCBI Taxonomy" id="1401"/>
    <lineage>
        <taxon>Bacteria</taxon>
        <taxon>Bacillati</taxon>
        <taxon>Bacillota</taxon>
        <taxon>Bacilli</taxon>
        <taxon>Bacillales</taxon>
        <taxon>Paenibacillaceae</taxon>
        <taxon>Paenibacillus</taxon>
    </lineage>
</organism>
<evidence type="ECO:0000256" key="6">
    <source>
        <dbReference type="ARBA" id="ARBA00023136"/>
    </source>
</evidence>
<dbReference type="EMBL" id="MRTF01000014">
    <property type="protein sequence ID" value="OME88605.1"/>
    <property type="molecule type" value="Genomic_DNA"/>
</dbReference>
<evidence type="ECO:0000313" key="10">
    <source>
        <dbReference type="Proteomes" id="UP000187074"/>
    </source>
</evidence>
<feature type="transmembrane region" description="Helical" evidence="7">
    <location>
        <begin position="7"/>
        <end position="24"/>
    </location>
</feature>
<feature type="transmembrane region" description="Helical" evidence="7">
    <location>
        <begin position="206"/>
        <end position="226"/>
    </location>
</feature>
<dbReference type="InterPro" id="IPR037185">
    <property type="entry name" value="EmrE-like"/>
</dbReference>
<dbReference type="InterPro" id="IPR000620">
    <property type="entry name" value="EamA_dom"/>
</dbReference>
<feature type="transmembrane region" description="Helical" evidence="7">
    <location>
        <begin position="175"/>
        <end position="194"/>
    </location>
</feature>